<dbReference type="SMART" id="SM00382">
    <property type="entry name" value="AAA"/>
    <property type="match status" value="2"/>
</dbReference>
<evidence type="ECO:0000256" key="14">
    <source>
        <dbReference type="SAM" id="Phobius"/>
    </source>
</evidence>
<feature type="region of interest" description="Disordered" evidence="13">
    <location>
        <begin position="885"/>
        <end position="926"/>
    </location>
</feature>
<keyword evidence="18" id="KW-1185">Reference proteome</keyword>
<dbReference type="CDD" id="cd18603">
    <property type="entry name" value="ABC_6TM_MRP1_2_3_6_D2_like"/>
    <property type="match status" value="1"/>
</dbReference>
<dbReference type="InterPro" id="IPR017871">
    <property type="entry name" value="ABC_transporter-like_CS"/>
</dbReference>
<dbReference type="PANTHER" id="PTHR24223:SF443">
    <property type="entry name" value="MULTIDRUG-RESISTANCE LIKE PROTEIN 1, ISOFORM I"/>
    <property type="match status" value="1"/>
</dbReference>
<feature type="transmembrane region" description="Helical" evidence="14">
    <location>
        <begin position="98"/>
        <end position="120"/>
    </location>
</feature>
<feature type="transmembrane region" description="Helical" evidence="14">
    <location>
        <begin position="995"/>
        <end position="1022"/>
    </location>
</feature>
<dbReference type="CDD" id="cd03244">
    <property type="entry name" value="ABCC_MRP_domain2"/>
    <property type="match status" value="1"/>
</dbReference>
<name>A0A7R9LD66_9ACAR</name>
<dbReference type="InterPro" id="IPR056227">
    <property type="entry name" value="TMD0_ABC"/>
</dbReference>
<evidence type="ECO:0000256" key="12">
    <source>
        <dbReference type="ARBA" id="ARBA00047523"/>
    </source>
</evidence>
<feature type="transmembrane region" description="Helical" evidence="14">
    <location>
        <begin position="132"/>
        <end position="155"/>
    </location>
</feature>
<evidence type="ECO:0000256" key="13">
    <source>
        <dbReference type="SAM" id="MobiDB-lite"/>
    </source>
</evidence>
<dbReference type="InterPro" id="IPR036640">
    <property type="entry name" value="ABC1_TM_sf"/>
</dbReference>
<dbReference type="GO" id="GO:0016887">
    <property type="term" value="F:ATP hydrolysis activity"/>
    <property type="evidence" value="ECO:0007669"/>
    <property type="project" value="InterPro"/>
</dbReference>
<comment type="similarity">
    <text evidence="2">Belongs to the ABC transporter superfamily. ABCC family. Conjugate transporter (TC 3.A.1.208) subfamily.</text>
</comment>
<dbReference type="Proteomes" id="UP000728032">
    <property type="component" value="Unassembled WGS sequence"/>
</dbReference>
<evidence type="ECO:0000313" key="18">
    <source>
        <dbReference type="Proteomes" id="UP000728032"/>
    </source>
</evidence>
<dbReference type="SUPFAM" id="SSF52540">
    <property type="entry name" value="P-loop containing nucleoside triphosphate hydrolases"/>
    <property type="match status" value="2"/>
</dbReference>
<feature type="transmembrane region" description="Helical" evidence="14">
    <location>
        <begin position="1206"/>
        <end position="1225"/>
    </location>
</feature>
<dbReference type="FunFam" id="1.20.1560.10:FF:000001">
    <property type="entry name" value="ATP-binding cassette subfamily C member 1"/>
    <property type="match status" value="1"/>
</dbReference>
<evidence type="ECO:0000256" key="2">
    <source>
        <dbReference type="ARBA" id="ARBA00009726"/>
    </source>
</evidence>
<accession>A0A7R9LD66</accession>
<evidence type="ECO:0000256" key="6">
    <source>
        <dbReference type="ARBA" id="ARBA00022737"/>
    </source>
</evidence>
<feature type="domain" description="ABC transporter" evidence="15">
    <location>
        <begin position="610"/>
        <end position="834"/>
    </location>
</feature>
<dbReference type="CDD" id="cd18595">
    <property type="entry name" value="ABC_6TM_MRP1_2_3_6_D1_like"/>
    <property type="match status" value="1"/>
</dbReference>
<feature type="transmembrane region" description="Helical" evidence="14">
    <location>
        <begin position="944"/>
        <end position="970"/>
    </location>
</feature>
<evidence type="ECO:0000256" key="8">
    <source>
        <dbReference type="ARBA" id="ARBA00022840"/>
    </source>
</evidence>
<evidence type="ECO:0000256" key="7">
    <source>
        <dbReference type="ARBA" id="ARBA00022741"/>
    </source>
</evidence>
<dbReference type="EMBL" id="CAJPVJ010000429">
    <property type="protein sequence ID" value="CAG2162423.1"/>
    <property type="molecule type" value="Genomic_DNA"/>
</dbReference>
<dbReference type="Gene3D" id="3.40.50.300">
    <property type="entry name" value="P-loop containing nucleotide triphosphate hydrolases"/>
    <property type="match status" value="3"/>
</dbReference>
<feature type="transmembrane region" description="Helical" evidence="14">
    <location>
        <begin position="32"/>
        <end position="53"/>
    </location>
</feature>
<comment type="subcellular location">
    <subcellularLocation>
        <location evidence="1">Vacuole membrane</location>
        <topology evidence="1">Multi-pass membrane protein</topology>
    </subcellularLocation>
</comment>
<gene>
    <name evidence="17" type="ORF">ONB1V03_LOCUS2016</name>
</gene>
<dbReference type="FunFam" id="1.20.1560.10:FF:000020">
    <property type="entry name" value="ABC metal ion transporter"/>
    <property type="match status" value="1"/>
</dbReference>
<feature type="compositionally biased region" description="Basic and acidic residues" evidence="13">
    <location>
        <begin position="899"/>
        <end position="913"/>
    </location>
</feature>
<dbReference type="InterPro" id="IPR011527">
    <property type="entry name" value="ABC1_TM_dom"/>
</dbReference>
<feature type="transmembrane region" description="Helical" evidence="14">
    <location>
        <begin position="1182"/>
        <end position="1200"/>
    </location>
</feature>
<dbReference type="Pfam" id="PF24357">
    <property type="entry name" value="TMD0_ABC"/>
    <property type="match status" value="1"/>
</dbReference>
<dbReference type="PANTHER" id="PTHR24223">
    <property type="entry name" value="ATP-BINDING CASSETTE SUB-FAMILY C"/>
    <property type="match status" value="1"/>
</dbReference>
<feature type="transmembrane region" description="Helical" evidence="14">
    <location>
        <begin position="478"/>
        <end position="494"/>
    </location>
</feature>
<evidence type="ECO:0000259" key="15">
    <source>
        <dbReference type="PROSITE" id="PS50893"/>
    </source>
</evidence>
<evidence type="ECO:0000256" key="4">
    <source>
        <dbReference type="ARBA" id="ARBA00022554"/>
    </source>
</evidence>
<protein>
    <recommendedName>
        <fullName evidence="11">ABC-type glutathione-S-conjugate transporter</fullName>
        <ecNumber evidence="11">7.6.2.3</ecNumber>
    </recommendedName>
</protein>
<evidence type="ECO:0000259" key="16">
    <source>
        <dbReference type="PROSITE" id="PS50929"/>
    </source>
</evidence>
<evidence type="ECO:0000313" key="17">
    <source>
        <dbReference type="EMBL" id="CAD7639506.1"/>
    </source>
</evidence>
<evidence type="ECO:0000256" key="5">
    <source>
        <dbReference type="ARBA" id="ARBA00022692"/>
    </source>
</evidence>
<dbReference type="FunFam" id="3.40.50.300:FF:000293">
    <property type="entry name" value="ATP binding cassette subfamily C member 1"/>
    <property type="match status" value="1"/>
</dbReference>
<dbReference type="PROSITE" id="PS50893">
    <property type="entry name" value="ABC_TRANSPORTER_2"/>
    <property type="match status" value="2"/>
</dbReference>
<keyword evidence="10 14" id="KW-0472">Membrane</keyword>
<feature type="domain" description="ABC transmembrane type-1" evidence="16">
    <location>
        <begin position="299"/>
        <end position="566"/>
    </location>
</feature>
<dbReference type="OrthoDB" id="262778at2759"/>
<keyword evidence="9 14" id="KW-1133">Transmembrane helix</keyword>
<keyword evidence="5 14" id="KW-0812">Transmembrane</keyword>
<dbReference type="GO" id="GO:0005524">
    <property type="term" value="F:ATP binding"/>
    <property type="evidence" value="ECO:0007669"/>
    <property type="project" value="UniProtKB-KW"/>
</dbReference>
<dbReference type="Pfam" id="PF00664">
    <property type="entry name" value="ABC_membrane"/>
    <property type="match status" value="2"/>
</dbReference>
<feature type="transmembrane region" description="Helical" evidence="14">
    <location>
        <begin position="65"/>
        <end position="86"/>
    </location>
</feature>
<dbReference type="GO" id="GO:0000323">
    <property type="term" value="C:lytic vacuole"/>
    <property type="evidence" value="ECO:0007669"/>
    <property type="project" value="UniProtKB-ARBA"/>
</dbReference>
<dbReference type="InterPro" id="IPR003439">
    <property type="entry name" value="ABC_transporter-like_ATP-bd"/>
</dbReference>
<keyword evidence="4" id="KW-0926">Vacuole</keyword>
<feature type="transmembrane region" description="Helical" evidence="14">
    <location>
        <begin position="294"/>
        <end position="318"/>
    </location>
</feature>
<dbReference type="PROSITE" id="PS50929">
    <property type="entry name" value="ABC_TM1F"/>
    <property type="match status" value="2"/>
</dbReference>
<feature type="transmembrane region" description="Helical" evidence="14">
    <location>
        <begin position="521"/>
        <end position="545"/>
    </location>
</feature>
<dbReference type="GO" id="GO:0005774">
    <property type="term" value="C:vacuolar membrane"/>
    <property type="evidence" value="ECO:0007669"/>
    <property type="project" value="UniProtKB-SubCell"/>
</dbReference>
<evidence type="ECO:0000256" key="10">
    <source>
        <dbReference type="ARBA" id="ARBA00023136"/>
    </source>
</evidence>
<dbReference type="EMBL" id="OC915254">
    <property type="protein sequence ID" value="CAD7639506.1"/>
    <property type="molecule type" value="Genomic_DNA"/>
</dbReference>
<evidence type="ECO:0000256" key="1">
    <source>
        <dbReference type="ARBA" id="ARBA00004128"/>
    </source>
</evidence>
<keyword evidence="6" id="KW-0677">Repeat</keyword>
<proteinExistence type="inferred from homology"/>
<dbReference type="SUPFAM" id="SSF90123">
    <property type="entry name" value="ABC transporter transmembrane region"/>
    <property type="match status" value="2"/>
</dbReference>
<evidence type="ECO:0000256" key="9">
    <source>
        <dbReference type="ARBA" id="ARBA00022989"/>
    </source>
</evidence>
<dbReference type="EC" id="7.6.2.3" evidence="11"/>
<dbReference type="GO" id="GO:0015431">
    <property type="term" value="F:ABC-type glutathione S-conjugate transporter activity"/>
    <property type="evidence" value="ECO:0007669"/>
    <property type="project" value="UniProtKB-EC"/>
</dbReference>
<feature type="transmembrane region" description="Helical" evidence="14">
    <location>
        <begin position="439"/>
        <end position="457"/>
    </location>
</feature>
<dbReference type="InterPro" id="IPR003593">
    <property type="entry name" value="AAA+_ATPase"/>
</dbReference>
<evidence type="ECO:0000256" key="3">
    <source>
        <dbReference type="ARBA" id="ARBA00022448"/>
    </source>
</evidence>
<feature type="domain" description="ABC transporter" evidence="15">
    <location>
        <begin position="1292"/>
        <end position="1530"/>
    </location>
</feature>
<dbReference type="Pfam" id="PF00005">
    <property type="entry name" value="ABC_tran"/>
    <property type="match status" value="2"/>
</dbReference>
<keyword evidence="8" id="KW-0067">ATP-binding</keyword>
<dbReference type="InterPro" id="IPR050173">
    <property type="entry name" value="ABC_transporter_C-like"/>
</dbReference>
<comment type="catalytic activity">
    <reaction evidence="12">
        <text>leukotriene C4(in) + ATP + H2O = leukotriene C4(out) + ADP + phosphate + H(+)</text>
        <dbReference type="Rhea" id="RHEA:38963"/>
        <dbReference type="ChEBI" id="CHEBI:15377"/>
        <dbReference type="ChEBI" id="CHEBI:15378"/>
        <dbReference type="ChEBI" id="CHEBI:30616"/>
        <dbReference type="ChEBI" id="CHEBI:43474"/>
        <dbReference type="ChEBI" id="CHEBI:57973"/>
        <dbReference type="ChEBI" id="CHEBI:456216"/>
    </reaction>
    <physiologicalReaction direction="left-to-right" evidence="12">
        <dbReference type="Rhea" id="RHEA:38964"/>
    </physiologicalReaction>
</comment>
<organism evidence="17">
    <name type="scientific">Oppiella nova</name>
    <dbReference type="NCBI Taxonomy" id="334625"/>
    <lineage>
        <taxon>Eukaryota</taxon>
        <taxon>Metazoa</taxon>
        <taxon>Ecdysozoa</taxon>
        <taxon>Arthropoda</taxon>
        <taxon>Chelicerata</taxon>
        <taxon>Arachnida</taxon>
        <taxon>Acari</taxon>
        <taxon>Acariformes</taxon>
        <taxon>Sarcoptiformes</taxon>
        <taxon>Oribatida</taxon>
        <taxon>Brachypylina</taxon>
        <taxon>Oppioidea</taxon>
        <taxon>Oppiidae</taxon>
        <taxon>Oppiella</taxon>
    </lineage>
</organism>
<dbReference type="Gene3D" id="1.20.1560.10">
    <property type="entry name" value="ABC transporter type 1, transmembrane domain"/>
    <property type="match status" value="2"/>
</dbReference>
<feature type="transmembrane region" description="Helical" evidence="14">
    <location>
        <begin position="411"/>
        <end position="433"/>
    </location>
</feature>
<feature type="domain" description="ABC transmembrane type-1" evidence="16">
    <location>
        <begin position="951"/>
        <end position="1233"/>
    </location>
</feature>
<dbReference type="CDD" id="cd03250">
    <property type="entry name" value="ABCC_MRP_domain1"/>
    <property type="match status" value="1"/>
</dbReference>
<keyword evidence="7" id="KW-0547">Nucleotide-binding</keyword>
<reference evidence="17" key="1">
    <citation type="submission" date="2020-11" db="EMBL/GenBank/DDBJ databases">
        <authorList>
            <person name="Tran Van P."/>
        </authorList>
    </citation>
    <scope>NUCLEOTIDE SEQUENCE</scope>
</reference>
<sequence>MEKFCGSPFWDWDLTWNSHNFPEFTLCFEETVLVWIPCLLLWVLSLYDLYNIYFDNSKKPVPYTILSIARIFFSSMLLFLSLYDLIHSISKYINNEYLVFAVEFFTPFIKSLTFVILTHLHRKHGIHSSSILFIFWFTLSIGAIINYRTVIHMLYGDVAVHITGAVDTNWFVCRMLYFPIVLVQLLLSCFSDANVDSTSDRNKKLNPEESASFLSRVTFWWFNPMIFKGYKKPLTTDDMWSLTRDNRSNIILKLWDRVWTPALEREKYNSMRRTSEGEPQITEISLLSGMVKTFWPGMLLVSIIKLIASALTFVNPLLLDRLINFMSPMSSEPEWRGYLYASLMFISPFLESLLNSQYEYRINSISMRIRACVISTIYQKTLRLSSSGRKDFTSGEIVNLMSVDSQRIVEFVNMFNHLWSAPLQIILGLVLLWQQLGVATLAGMTLMLVLVPFNAFITTKMRFVQMSIMKEKDKRVKLMSEILNGIKVLKLYGWETSFRDLAMKYRSKECVSLKSMAYLNAAMVFTFSAAPFFVGFASFAAFVLISSDNILDANKAFVSLSLFNIIRKHSDGIPAVDSFLVSVQRIDKYLNGDEIDENAISHNENIKSPVVIENGSFSWSKGESPVLRNITFQLGRKRLVAVVGSVGSGKSSLLSAILGDMEKLKGTVNTNGSVAYVPQQAWIQNETLKQNILFGNESNETYYKRVLESCALEQDMKILSAGDQTEIGEKGINLSGGQKQRVSLARAVYANADIYLFDDPLSAVDAHVGRHLFDKVIGPKGILNNKTRILVTHRVSVLPYVDQIIVLRDGAISEFGTFDELVSNKGDFAEFVAEYIVEQTDEDIHEDDIQILEEIAEKVKPILERNLSYTESMVSDTMSDISKKRSLYRSTSRISSRGKLSDKPEPSGDEKSRQKQRIGKLIESESSETGSVSMDVYKKYMQTIGMVLCTGIVFSFLASNGAQVVSSLWLSQWANDALDPNKTGNTELRDMRVGVYGAFGIIEAIFSLTASISLNLACIRAAKIIHNNMLRRIIRAPMSFFDTTPIGRILNRFSKDIDTADMSLLFNLRMMIMQFFRTIVAFSMISLETPIILAAIFPLALIYYLIQRVYISGSRQLKRIDSTTRSPIYNHFSETVSGSTSIRAYGVTQRFIEESNRRVDANHICYYPSFTASRWLAIRLEFLGYSIVFLAALFAVLARHSLSPGLAGLAISYSLNITSILGMFVRSATDLETNIVSVERCLEYTETPTEAEWYNEITKPKPNWPESGEIKFNEYSTRYREGLDLVLKKISIEVKPKEKVGIVGRTEGLDLVLKKISIEVKPKEKVGIVGRTGAGKSSLTLALFRLIEPVDGTIFIDNVDIRKLGLYDLRSRITIIPQDPALFTGTLRLNLDPFNHYSDTDIWRALESAHLKTFVDTLEKGLTHQISEGGENLSVGQKQLICLARALLRRTKILVLDEATAAVDMETDDLIQETIRKEFCLSTIVTIAHRLNTIIDYDRVLVMDKGMVAEFDSPKNLLANHKSIFYSMAKEANLV</sequence>
<keyword evidence="3" id="KW-0813">Transport</keyword>
<dbReference type="InterPro" id="IPR027417">
    <property type="entry name" value="P-loop_NTPase"/>
</dbReference>
<dbReference type="PROSITE" id="PS00211">
    <property type="entry name" value="ABC_TRANSPORTER_1"/>
    <property type="match status" value="2"/>
</dbReference>
<dbReference type="FunFam" id="3.40.50.300:FF:000074">
    <property type="entry name" value="Multidrug resistance-associated protein 5 isoform 1"/>
    <property type="match status" value="1"/>
</dbReference>
<evidence type="ECO:0000256" key="11">
    <source>
        <dbReference type="ARBA" id="ARBA00024220"/>
    </source>
</evidence>